<dbReference type="Proteomes" id="UP000654471">
    <property type="component" value="Unassembled WGS sequence"/>
</dbReference>
<reference evidence="4" key="1">
    <citation type="journal article" date="2019" name="Int. J. Syst. Evol. Microbiol.">
        <title>The Global Catalogue of Microorganisms (GCM) 10K type strain sequencing project: providing services to taxonomists for standard genome sequencing and annotation.</title>
        <authorList>
            <consortium name="The Broad Institute Genomics Platform"/>
            <consortium name="The Broad Institute Genome Sequencing Center for Infectious Disease"/>
            <person name="Wu L."/>
            <person name="Ma J."/>
        </authorList>
    </citation>
    <scope>NUCLEOTIDE SEQUENCE [LARGE SCALE GENOMIC DNA]</scope>
    <source>
        <strain evidence="4">JCM 3399</strain>
    </source>
</reference>
<feature type="chain" id="PRO_5045083517" evidence="1">
    <location>
        <begin position="30"/>
        <end position="294"/>
    </location>
</feature>
<keyword evidence="4" id="KW-1185">Reference proteome</keyword>
<accession>A0ABQ2VQA4</accession>
<name>A0ABQ2VQA4_9ACTN</name>
<dbReference type="EMBL" id="BMRP01000058">
    <property type="protein sequence ID" value="GGU98170.1"/>
    <property type="molecule type" value="Genomic_DNA"/>
</dbReference>
<evidence type="ECO:0000256" key="1">
    <source>
        <dbReference type="SAM" id="SignalP"/>
    </source>
</evidence>
<sequence>MRIRPVTAVATGALMGLSALVLLPGGAQAASHGHPPVVVGHRGAAAYAPENTLASIDTARRLGIAWVENDVQRTKDGKLVVLHDTSLARTTDVKKVFPHRSSWNVGAFTLREIEKLDAGSWFGAKFKGERVPTLQRYLKEVDHNGQRLLMELKNPELYPGVERQALRELDHDGWLDRRHIKHRLIVQSFNADALKKVHRLAPAITTGYLGSPPVADLPKYAKFCDQINPPHTAVTQRYVNAVHALQGPHHYRLDLFTWTVDDGPSTAKYAGLGVDGIISNKPDVVRDTLDDSDD</sequence>
<keyword evidence="3" id="KW-0378">Hydrolase</keyword>
<dbReference type="GO" id="GO:0016787">
    <property type="term" value="F:hydrolase activity"/>
    <property type="evidence" value="ECO:0007669"/>
    <property type="project" value="UniProtKB-KW"/>
</dbReference>
<dbReference type="Gene3D" id="3.20.20.190">
    <property type="entry name" value="Phosphatidylinositol (PI) phosphodiesterase"/>
    <property type="match status" value="1"/>
</dbReference>
<protein>
    <submittedName>
        <fullName evidence="3">Hydrolase</fullName>
    </submittedName>
</protein>
<evidence type="ECO:0000313" key="4">
    <source>
        <dbReference type="Proteomes" id="UP000654471"/>
    </source>
</evidence>
<evidence type="ECO:0000259" key="2">
    <source>
        <dbReference type="PROSITE" id="PS51704"/>
    </source>
</evidence>
<feature type="domain" description="GP-PDE" evidence="2">
    <location>
        <begin position="36"/>
        <end position="289"/>
    </location>
</feature>
<evidence type="ECO:0000313" key="3">
    <source>
        <dbReference type="EMBL" id="GGU98170.1"/>
    </source>
</evidence>
<dbReference type="PROSITE" id="PS51704">
    <property type="entry name" value="GP_PDE"/>
    <property type="match status" value="1"/>
</dbReference>
<dbReference type="RefSeq" id="WP_189308048.1">
    <property type="nucleotide sequence ID" value="NZ_BMRP01000058.1"/>
</dbReference>
<comment type="caution">
    <text evidence="3">The sequence shown here is derived from an EMBL/GenBank/DDBJ whole genome shotgun (WGS) entry which is preliminary data.</text>
</comment>
<gene>
    <name evidence="3" type="ORF">GCM10010211_76880</name>
</gene>
<dbReference type="PANTHER" id="PTHR46211">
    <property type="entry name" value="GLYCEROPHOSPHORYL DIESTER PHOSPHODIESTERASE"/>
    <property type="match status" value="1"/>
</dbReference>
<proteinExistence type="predicted"/>
<dbReference type="InterPro" id="IPR030395">
    <property type="entry name" value="GP_PDE_dom"/>
</dbReference>
<keyword evidence="1" id="KW-0732">Signal</keyword>
<dbReference type="SUPFAM" id="SSF51695">
    <property type="entry name" value="PLC-like phosphodiesterases"/>
    <property type="match status" value="1"/>
</dbReference>
<dbReference type="Pfam" id="PF03009">
    <property type="entry name" value="GDPD"/>
    <property type="match status" value="1"/>
</dbReference>
<dbReference type="InterPro" id="IPR017946">
    <property type="entry name" value="PLC-like_Pdiesterase_TIM-brl"/>
</dbReference>
<feature type="signal peptide" evidence="1">
    <location>
        <begin position="1"/>
        <end position="29"/>
    </location>
</feature>
<dbReference type="PANTHER" id="PTHR46211:SF1">
    <property type="entry name" value="GLYCEROPHOSPHODIESTER PHOSPHODIESTERASE, CYTOPLASMIC"/>
    <property type="match status" value="1"/>
</dbReference>
<organism evidence="3 4">
    <name type="scientific">Streptomyces albospinus</name>
    <dbReference type="NCBI Taxonomy" id="285515"/>
    <lineage>
        <taxon>Bacteria</taxon>
        <taxon>Bacillati</taxon>
        <taxon>Actinomycetota</taxon>
        <taxon>Actinomycetes</taxon>
        <taxon>Kitasatosporales</taxon>
        <taxon>Streptomycetaceae</taxon>
        <taxon>Streptomyces</taxon>
    </lineage>
</organism>